<comment type="caution">
    <text evidence="1">The sequence shown here is derived from an EMBL/GenBank/DDBJ whole genome shotgun (WGS) entry which is preliminary data.</text>
</comment>
<gene>
    <name evidence="1" type="ORF">ABZ508_26615</name>
</gene>
<name>A0ABV2WC59_9ACTN</name>
<dbReference type="EMBL" id="JBEXZR010000029">
    <property type="protein sequence ID" value="MEU0710940.1"/>
    <property type="molecule type" value="Genomic_DNA"/>
</dbReference>
<sequence>MSYDISLHLQIDTGGPEPVDYCAADIGNYTSNVSGMWSDALGYRLTDLKGKTAGDCVADLKRAVTDMETRPDHYRAMNPCSGWGDYEGALDYLRELRDACIAHPKAEIHISH</sequence>
<dbReference type="Proteomes" id="UP001550378">
    <property type="component" value="Unassembled WGS sequence"/>
</dbReference>
<reference evidence="1 2" key="1">
    <citation type="submission" date="2024-06" db="EMBL/GenBank/DDBJ databases">
        <title>The Natural Products Discovery Center: Release of the First 8490 Sequenced Strains for Exploring Actinobacteria Biosynthetic Diversity.</title>
        <authorList>
            <person name="Kalkreuter E."/>
            <person name="Kautsar S.A."/>
            <person name="Yang D."/>
            <person name="Bader C.D."/>
            <person name="Teijaro C.N."/>
            <person name="Fluegel L."/>
            <person name="Davis C.M."/>
            <person name="Simpson J.R."/>
            <person name="Lauterbach L."/>
            <person name="Steele A.D."/>
            <person name="Gui C."/>
            <person name="Meng S."/>
            <person name="Li G."/>
            <person name="Viehrig K."/>
            <person name="Ye F."/>
            <person name="Su P."/>
            <person name="Kiefer A.F."/>
            <person name="Nichols A."/>
            <person name="Cepeda A.J."/>
            <person name="Yan W."/>
            <person name="Fan B."/>
            <person name="Jiang Y."/>
            <person name="Adhikari A."/>
            <person name="Zheng C.-J."/>
            <person name="Schuster L."/>
            <person name="Cowan T.M."/>
            <person name="Smanski M.J."/>
            <person name="Chevrette M.G."/>
            <person name="De Carvalho L.P.S."/>
            <person name="Shen B."/>
        </authorList>
    </citation>
    <scope>NUCLEOTIDE SEQUENCE [LARGE SCALE GENOMIC DNA]</scope>
    <source>
        <strain evidence="1 2">NPDC006337</strain>
    </source>
</reference>
<evidence type="ECO:0000313" key="1">
    <source>
        <dbReference type="EMBL" id="MEU0710940.1"/>
    </source>
</evidence>
<organism evidence="1 2">
    <name type="scientific">Streptomyces lavendulocolor</name>
    <dbReference type="NCBI Taxonomy" id="67316"/>
    <lineage>
        <taxon>Bacteria</taxon>
        <taxon>Bacillati</taxon>
        <taxon>Actinomycetota</taxon>
        <taxon>Actinomycetes</taxon>
        <taxon>Kitasatosporales</taxon>
        <taxon>Streptomycetaceae</taxon>
        <taxon>Streptomyces</taxon>
    </lineage>
</organism>
<dbReference type="RefSeq" id="WP_359655402.1">
    <property type="nucleotide sequence ID" value="NZ_JBEXZP010000082.1"/>
</dbReference>
<accession>A0ABV2WC59</accession>
<proteinExistence type="predicted"/>
<keyword evidence="2" id="KW-1185">Reference proteome</keyword>
<evidence type="ECO:0000313" key="2">
    <source>
        <dbReference type="Proteomes" id="UP001550378"/>
    </source>
</evidence>
<protein>
    <submittedName>
        <fullName evidence="1">Uncharacterized protein</fullName>
    </submittedName>
</protein>